<keyword evidence="3" id="KW-0813">Transport</keyword>
<dbReference type="CDD" id="cd06327">
    <property type="entry name" value="PBP1_SBP-like"/>
    <property type="match status" value="1"/>
</dbReference>
<evidence type="ECO:0000256" key="4">
    <source>
        <dbReference type="SAM" id="SignalP"/>
    </source>
</evidence>
<dbReference type="InterPro" id="IPR028082">
    <property type="entry name" value="Peripla_BP_I"/>
</dbReference>
<dbReference type="PANTHER" id="PTHR30483">
    <property type="entry name" value="LEUCINE-SPECIFIC-BINDING PROTEIN"/>
    <property type="match status" value="1"/>
</dbReference>
<comment type="similarity">
    <text evidence="1">Belongs to the leucine-binding protein family.</text>
</comment>
<evidence type="ECO:0000313" key="7">
    <source>
        <dbReference type="Proteomes" id="UP001595704"/>
    </source>
</evidence>
<dbReference type="Pfam" id="PF13458">
    <property type="entry name" value="Peripla_BP_6"/>
    <property type="match status" value="1"/>
</dbReference>
<evidence type="ECO:0000313" key="6">
    <source>
        <dbReference type="EMBL" id="MFC3636870.1"/>
    </source>
</evidence>
<organism evidence="6 7">
    <name type="scientific">Camelimonas fluminis</name>
    <dbReference type="NCBI Taxonomy" id="1576911"/>
    <lineage>
        <taxon>Bacteria</taxon>
        <taxon>Pseudomonadati</taxon>
        <taxon>Pseudomonadota</taxon>
        <taxon>Alphaproteobacteria</taxon>
        <taxon>Hyphomicrobiales</taxon>
        <taxon>Chelatococcaceae</taxon>
        <taxon>Camelimonas</taxon>
    </lineage>
</organism>
<evidence type="ECO:0000256" key="2">
    <source>
        <dbReference type="ARBA" id="ARBA00022729"/>
    </source>
</evidence>
<evidence type="ECO:0000256" key="3">
    <source>
        <dbReference type="ARBA" id="ARBA00022970"/>
    </source>
</evidence>
<proteinExistence type="inferred from homology"/>
<dbReference type="PANTHER" id="PTHR30483:SF6">
    <property type="entry name" value="PERIPLASMIC BINDING PROTEIN OF ABC TRANSPORTER FOR NATURAL AMINO ACIDS"/>
    <property type="match status" value="1"/>
</dbReference>
<name>A0ABV7UDX7_9HYPH</name>
<feature type="chain" id="PRO_5046909802" evidence="4">
    <location>
        <begin position="39"/>
        <end position="423"/>
    </location>
</feature>
<dbReference type="InterPro" id="IPR028081">
    <property type="entry name" value="Leu-bd"/>
</dbReference>
<feature type="signal peptide" evidence="4">
    <location>
        <begin position="1"/>
        <end position="38"/>
    </location>
</feature>
<protein>
    <submittedName>
        <fullName evidence="6">ABC transporter substrate-binding protein</fullName>
    </submittedName>
</protein>
<evidence type="ECO:0000259" key="5">
    <source>
        <dbReference type="Pfam" id="PF13458"/>
    </source>
</evidence>
<comment type="caution">
    <text evidence="6">The sequence shown here is derived from an EMBL/GenBank/DDBJ whole genome shotgun (WGS) entry which is preliminary data.</text>
</comment>
<keyword evidence="2 4" id="KW-0732">Signal</keyword>
<dbReference type="EMBL" id="JBHRYC010000026">
    <property type="protein sequence ID" value="MFC3636870.1"/>
    <property type="molecule type" value="Genomic_DNA"/>
</dbReference>
<gene>
    <name evidence="6" type="ORF">ACFONL_05660</name>
</gene>
<keyword evidence="7" id="KW-1185">Reference proteome</keyword>
<dbReference type="SUPFAM" id="SSF53822">
    <property type="entry name" value="Periplasmic binding protein-like I"/>
    <property type="match status" value="1"/>
</dbReference>
<feature type="domain" description="Leucine-binding protein" evidence="5">
    <location>
        <begin position="43"/>
        <end position="379"/>
    </location>
</feature>
<accession>A0ABV7UDX7</accession>
<dbReference type="RefSeq" id="WP_191318191.1">
    <property type="nucleotide sequence ID" value="NZ_BNCG01000002.1"/>
</dbReference>
<keyword evidence="3" id="KW-0029">Amino-acid transport</keyword>
<dbReference type="Gene3D" id="3.40.50.2300">
    <property type="match status" value="2"/>
</dbReference>
<dbReference type="InterPro" id="IPR051010">
    <property type="entry name" value="BCAA_transport"/>
</dbReference>
<evidence type="ECO:0000256" key="1">
    <source>
        <dbReference type="ARBA" id="ARBA00010062"/>
    </source>
</evidence>
<dbReference type="Proteomes" id="UP001595704">
    <property type="component" value="Unassembled WGS sequence"/>
</dbReference>
<reference evidence="7" key="1">
    <citation type="journal article" date="2019" name="Int. J. Syst. Evol. Microbiol.">
        <title>The Global Catalogue of Microorganisms (GCM) 10K type strain sequencing project: providing services to taxonomists for standard genome sequencing and annotation.</title>
        <authorList>
            <consortium name="The Broad Institute Genomics Platform"/>
            <consortium name="The Broad Institute Genome Sequencing Center for Infectious Disease"/>
            <person name="Wu L."/>
            <person name="Ma J."/>
        </authorList>
    </citation>
    <scope>NUCLEOTIDE SEQUENCE [LARGE SCALE GENOMIC DNA]</scope>
    <source>
        <strain evidence="7">KCTC 42282</strain>
    </source>
</reference>
<sequence>MTGQGKAAASGLTMRRVLMAAAWSAMTGAMFAAGGAQAASDAVTIGVLTDKNSIYAEFGGEGSVVAAKLAIEDHGGKALGKPVTLVSADHQNKADVGLAAVRKWYDVDGVNAVFDVLNSGMALPIQLLAAEKDRLVFVSGANNRDLNGKSCSPHGYTWGYDSYSLSKAVVSGLMKQYGDKARKWFFITLDYAAGHNIEIDSSDVVKANGGEVVGSARYSLGTNDFASILLKAQASGADVIGLATGGRDLQNIIKQAREFGLQQKIATIFMTTTDIQGLGLEMAKGLPMTVDYYWDRDDGSRHFAERFRKIHGKVPTNTQASVYSAVNHYLKAVDKAGTTETKKVIPVLNEMLVNDAFTKDGKIRADGRMMRDMYYAVIKTPQESKAADDFAKIVTVIPADQAFRPASQSECPALQAKPASQTR</sequence>